<accession>A0A6A3N882</accession>
<dbReference type="EMBL" id="QXFV01000364">
    <property type="protein sequence ID" value="KAE9039834.1"/>
    <property type="molecule type" value="Genomic_DNA"/>
</dbReference>
<feature type="compositionally biased region" description="Basic and acidic residues" evidence="1">
    <location>
        <begin position="13"/>
        <end position="22"/>
    </location>
</feature>
<evidence type="ECO:0000313" key="3">
    <source>
        <dbReference type="Proteomes" id="UP000429607"/>
    </source>
</evidence>
<evidence type="ECO:0000256" key="1">
    <source>
        <dbReference type="SAM" id="MobiDB-lite"/>
    </source>
</evidence>
<evidence type="ECO:0000313" key="2">
    <source>
        <dbReference type="EMBL" id="KAE9039834.1"/>
    </source>
</evidence>
<reference evidence="2 3" key="1">
    <citation type="submission" date="2018-09" db="EMBL/GenBank/DDBJ databases">
        <title>Genomic investigation of the strawberry pathogen Phytophthora fragariae indicates pathogenicity is determined by transcriptional variation in three key races.</title>
        <authorList>
            <person name="Adams T.M."/>
            <person name="Armitage A.D."/>
            <person name="Sobczyk M.K."/>
            <person name="Bates H.J."/>
            <person name="Dunwell J.M."/>
            <person name="Nellist C.F."/>
            <person name="Harrison R.J."/>
        </authorList>
    </citation>
    <scope>NUCLEOTIDE SEQUENCE [LARGE SCALE GENOMIC DNA]</scope>
    <source>
        <strain evidence="2 3">SCRP249</strain>
    </source>
</reference>
<organism evidence="2 3">
    <name type="scientific">Phytophthora rubi</name>
    <dbReference type="NCBI Taxonomy" id="129364"/>
    <lineage>
        <taxon>Eukaryota</taxon>
        <taxon>Sar</taxon>
        <taxon>Stramenopiles</taxon>
        <taxon>Oomycota</taxon>
        <taxon>Peronosporomycetes</taxon>
        <taxon>Peronosporales</taxon>
        <taxon>Peronosporaceae</taxon>
        <taxon>Phytophthora</taxon>
    </lineage>
</organism>
<feature type="compositionally biased region" description="Polar residues" evidence="1">
    <location>
        <begin position="1"/>
        <end position="12"/>
    </location>
</feature>
<dbReference type="Proteomes" id="UP000429607">
    <property type="component" value="Unassembled WGS sequence"/>
</dbReference>
<protein>
    <submittedName>
        <fullName evidence="2">Uncharacterized protein</fullName>
    </submittedName>
</protein>
<dbReference type="AlphaFoldDB" id="A0A6A3N882"/>
<proteinExistence type="predicted"/>
<name>A0A6A3N882_9STRA</name>
<sequence length="99" mass="10995">MHHMVQSNQRQAENIEPRDKTTKAQSSSQSGRTSLLLEPQALRRDEAARRVPQDLGNLMMMTGGRTARVQATHLKMNSKVSSALQLNLRAQMLSPEPGS</sequence>
<feature type="region of interest" description="Disordered" evidence="1">
    <location>
        <begin position="1"/>
        <end position="55"/>
    </location>
</feature>
<feature type="compositionally biased region" description="Polar residues" evidence="1">
    <location>
        <begin position="23"/>
        <end position="33"/>
    </location>
</feature>
<gene>
    <name evidence="2" type="ORF">PR001_g7348</name>
</gene>
<comment type="caution">
    <text evidence="2">The sequence shown here is derived from an EMBL/GenBank/DDBJ whole genome shotgun (WGS) entry which is preliminary data.</text>
</comment>
<feature type="compositionally biased region" description="Basic and acidic residues" evidence="1">
    <location>
        <begin position="41"/>
        <end position="52"/>
    </location>
</feature>